<reference evidence="8 9" key="1">
    <citation type="submission" date="2018-11" db="EMBL/GenBank/DDBJ databases">
        <title>Genomic Encyclopedia of Type Strains, Phase IV (KMG-IV): sequencing the most valuable type-strain genomes for metagenomic binning, comparative biology and taxonomic classification.</title>
        <authorList>
            <person name="Goeker M."/>
        </authorList>
    </citation>
    <scope>NUCLEOTIDE SEQUENCE [LARGE SCALE GENOMIC DNA]</scope>
    <source>
        <strain evidence="8 9">DSM 100275</strain>
    </source>
</reference>
<dbReference type="GO" id="GO:0030428">
    <property type="term" value="C:cell septum"/>
    <property type="evidence" value="ECO:0007669"/>
    <property type="project" value="TreeGrafter"/>
</dbReference>
<keyword evidence="7" id="KW-0175">Coiled coil</keyword>
<accession>A0A3N1Y064</accession>
<evidence type="ECO:0000256" key="5">
    <source>
        <dbReference type="ARBA" id="ARBA00023136"/>
    </source>
</evidence>
<dbReference type="NCBIfam" id="NF002058">
    <property type="entry name" value="PRK00888.1"/>
    <property type="match status" value="1"/>
</dbReference>
<dbReference type="OrthoDB" id="7061211at2"/>
<keyword evidence="4 7" id="KW-1133">Transmembrane helix</keyword>
<dbReference type="HAMAP" id="MF_00599">
    <property type="entry name" value="FtsB"/>
    <property type="match status" value="1"/>
</dbReference>
<keyword evidence="2 7" id="KW-0132">Cell division</keyword>
<keyword evidence="6 7" id="KW-0131">Cell cycle</keyword>
<gene>
    <name evidence="7" type="primary">ftsB</name>
    <name evidence="8" type="ORF">EDC57_1432</name>
</gene>
<dbReference type="Proteomes" id="UP000276634">
    <property type="component" value="Unassembled WGS sequence"/>
</dbReference>
<dbReference type="EMBL" id="RJVI01000002">
    <property type="protein sequence ID" value="ROR32235.1"/>
    <property type="molecule type" value="Genomic_DNA"/>
</dbReference>
<evidence type="ECO:0000256" key="6">
    <source>
        <dbReference type="ARBA" id="ARBA00023306"/>
    </source>
</evidence>
<evidence type="ECO:0000256" key="4">
    <source>
        <dbReference type="ARBA" id="ARBA00022989"/>
    </source>
</evidence>
<comment type="subcellular location">
    <subcellularLocation>
        <location evidence="7">Cell inner membrane</location>
        <topology evidence="7">Single-pass type II membrane protein</topology>
    </subcellularLocation>
    <text evidence="7">Localizes to the division septum.</text>
</comment>
<dbReference type="Pfam" id="PF04977">
    <property type="entry name" value="DivIC"/>
    <property type="match status" value="1"/>
</dbReference>
<dbReference type="PANTHER" id="PTHR37485">
    <property type="entry name" value="CELL DIVISION PROTEIN FTSB"/>
    <property type="match status" value="1"/>
</dbReference>
<comment type="function">
    <text evidence="7">Essential cell division protein. May link together the upstream cell division proteins, which are predominantly cytoplasmic, with the downstream cell division proteins, which are predominantly periplasmic.</text>
</comment>
<name>A0A3N1Y064_9GAMM</name>
<evidence type="ECO:0000256" key="2">
    <source>
        <dbReference type="ARBA" id="ARBA00022618"/>
    </source>
</evidence>
<dbReference type="GO" id="GO:0043093">
    <property type="term" value="P:FtsZ-dependent cytokinesis"/>
    <property type="evidence" value="ECO:0007669"/>
    <property type="project" value="UniProtKB-UniRule"/>
</dbReference>
<organism evidence="8 9">
    <name type="scientific">Inmirania thermothiophila</name>
    <dbReference type="NCBI Taxonomy" id="1750597"/>
    <lineage>
        <taxon>Bacteria</taxon>
        <taxon>Pseudomonadati</taxon>
        <taxon>Pseudomonadota</taxon>
        <taxon>Gammaproteobacteria</taxon>
        <taxon>Chromatiales</taxon>
        <taxon>Ectothiorhodospiraceae</taxon>
        <taxon>Inmirania</taxon>
    </lineage>
</organism>
<dbReference type="PANTHER" id="PTHR37485:SF1">
    <property type="entry name" value="CELL DIVISION PROTEIN FTSB"/>
    <property type="match status" value="1"/>
</dbReference>
<keyword evidence="5 7" id="KW-0472">Membrane</keyword>
<keyword evidence="7" id="KW-0997">Cell inner membrane</keyword>
<dbReference type="InterPro" id="IPR023081">
    <property type="entry name" value="Cell_div_FtsB"/>
</dbReference>
<sequence>MRWLLLLLAVLLAVLQYRLWLGEGGLRSVAALQRAIAAQAEENARLAERNRRLAAEVMDLKEGVEAIEERARSELGMIGPGETFFQVVAPEAEDGR</sequence>
<keyword evidence="1 7" id="KW-1003">Cell membrane</keyword>
<feature type="topological domain" description="Cytoplasmic" evidence="7">
    <location>
        <begin position="1"/>
        <end position="3"/>
    </location>
</feature>
<feature type="topological domain" description="Periplasmic" evidence="7">
    <location>
        <begin position="22"/>
        <end position="96"/>
    </location>
</feature>
<dbReference type="AlphaFoldDB" id="A0A3N1Y064"/>
<comment type="similarity">
    <text evidence="7">Belongs to the FtsB family.</text>
</comment>
<dbReference type="RefSeq" id="WP_123401200.1">
    <property type="nucleotide sequence ID" value="NZ_RJVI01000002.1"/>
</dbReference>
<evidence type="ECO:0000256" key="7">
    <source>
        <dbReference type="HAMAP-Rule" id="MF_00599"/>
    </source>
</evidence>
<comment type="subunit">
    <text evidence="7">Part of a complex composed of FtsB, FtsL and FtsQ.</text>
</comment>
<protein>
    <recommendedName>
        <fullName evidence="7">Cell division protein FtsB</fullName>
    </recommendedName>
</protein>
<dbReference type="GO" id="GO:0032153">
    <property type="term" value="C:cell division site"/>
    <property type="evidence" value="ECO:0007669"/>
    <property type="project" value="UniProtKB-UniRule"/>
</dbReference>
<proteinExistence type="inferred from homology"/>
<comment type="caution">
    <text evidence="8">The sequence shown here is derived from an EMBL/GenBank/DDBJ whole genome shotgun (WGS) entry which is preliminary data.</text>
</comment>
<keyword evidence="9" id="KW-1185">Reference proteome</keyword>
<evidence type="ECO:0000313" key="9">
    <source>
        <dbReference type="Proteomes" id="UP000276634"/>
    </source>
</evidence>
<dbReference type="GO" id="GO:0005886">
    <property type="term" value="C:plasma membrane"/>
    <property type="evidence" value="ECO:0007669"/>
    <property type="project" value="UniProtKB-SubCell"/>
</dbReference>
<evidence type="ECO:0000313" key="8">
    <source>
        <dbReference type="EMBL" id="ROR32235.1"/>
    </source>
</evidence>
<evidence type="ECO:0000256" key="1">
    <source>
        <dbReference type="ARBA" id="ARBA00022475"/>
    </source>
</evidence>
<dbReference type="InterPro" id="IPR007060">
    <property type="entry name" value="FtsL/DivIC"/>
</dbReference>
<evidence type="ECO:0000256" key="3">
    <source>
        <dbReference type="ARBA" id="ARBA00022692"/>
    </source>
</evidence>
<keyword evidence="3 7" id="KW-0812">Transmembrane</keyword>
<feature type="coiled-coil region" evidence="7">
    <location>
        <begin position="29"/>
        <end position="70"/>
    </location>
</feature>